<dbReference type="InterPro" id="IPR000717">
    <property type="entry name" value="PCI_dom"/>
</dbReference>
<evidence type="ECO:0000313" key="2">
    <source>
        <dbReference type="EMBL" id="KAF3442805.1"/>
    </source>
</evidence>
<dbReference type="GO" id="GO:0031369">
    <property type="term" value="F:translation initiation factor binding"/>
    <property type="evidence" value="ECO:0007669"/>
    <property type="project" value="InterPro"/>
</dbReference>
<reference evidence="2" key="1">
    <citation type="submission" date="2020-03" db="EMBL/GenBank/DDBJ databases">
        <title>A high-quality chromosome-level genome assembly of a woody plant with both climbing and erect habits, Rhamnella rubrinervis.</title>
        <authorList>
            <person name="Lu Z."/>
            <person name="Yang Y."/>
            <person name="Zhu X."/>
            <person name="Sun Y."/>
        </authorList>
    </citation>
    <scope>NUCLEOTIDE SEQUENCE</scope>
    <source>
        <strain evidence="2">BYM</strain>
        <tissue evidence="2">Leaf</tissue>
    </source>
</reference>
<dbReference type="AlphaFoldDB" id="A0A8K0MDH0"/>
<keyword evidence="3" id="KW-1185">Reference proteome</keyword>
<evidence type="ECO:0000313" key="3">
    <source>
        <dbReference type="Proteomes" id="UP000796880"/>
    </source>
</evidence>
<dbReference type="Proteomes" id="UP000796880">
    <property type="component" value="Unassembled WGS sequence"/>
</dbReference>
<dbReference type="GO" id="GO:0003743">
    <property type="term" value="F:translation initiation factor activity"/>
    <property type="evidence" value="ECO:0007669"/>
    <property type="project" value="InterPro"/>
</dbReference>
<dbReference type="Pfam" id="PF01399">
    <property type="entry name" value="PCI"/>
    <property type="match status" value="1"/>
</dbReference>
<dbReference type="EMBL" id="VOIH02000007">
    <property type="protein sequence ID" value="KAF3442805.1"/>
    <property type="molecule type" value="Genomic_DNA"/>
</dbReference>
<gene>
    <name evidence="2" type="ORF">FNV43_RR16722</name>
</gene>
<dbReference type="InterPro" id="IPR036390">
    <property type="entry name" value="WH_DNA-bd_sf"/>
</dbReference>
<dbReference type="GO" id="GO:0005852">
    <property type="term" value="C:eukaryotic translation initiation factor 3 complex"/>
    <property type="evidence" value="ECO:0007669"/>
    <property type="project" value="InterPro"/>
</dbReference>
<evidence type="ECO:0000259" key="1">
    <source>
        <dbReference type="Pfam" id="PF01399"/>
    </source>
</evidence>
<accession>A0A8K0MDH0</accession>
<comment type="caution">
    <text evidence="2">The sequence shown here is derived from an EMBL/GenBank/DDBJ whole genome shotgun (WGS) entry which is preliminary data.</text>
</comment>
<name>A0A8K0MDH0_9ROSA</name>
<sequence length="107" mass="11816">MFDLPDSETHSIVSEMMINEELHARWDQPTGCILVHDVGHTRLQALAFQLTGLGMQGTQVDNSEEPAGAHGLAVRGSQMDSSASMWLEFIFESRVQVLTILTLRGGY</sequence>
<organism evidence="2 3">
    <name type="scientific">Rhamnella rubrinervis</name>
    <dbReference type="NCBI Taxonomy" id="2594499"/>
    <lineage>
        <taxon>Eukaryota</taxon>
        <taxon>Viridiplantae</taxon>
        <taxon>Streptophyta</taxon>
        <taxon>Embryophyta</taxon>
        <taxon>Tracheophyta</taxon>
        <taxon>Spermatophyta</taxon>
        <taxon>Magnoliopsida</taxon>
        <taxon>eudicotyledons</taxon>
        <taxon>Gunneridae</taxon>
        <taxon>Pentapetalae</taxon>
        <taxon>rosids</taxon>
        <taxon>fabids</taxon>
        <taxon>Rosales</taxon>
        <taxon>Rhamnaceae</taxon>
        <taxon>rhamnoid group</taxon>
        <taxon>Rhamneae</taxon>
        <taxon>Rhamnella</taxon>
    </lineage>
</organism>
<dbReference type="OrthoDB" id="29647at2759"/>
<feature type="domain" description="PCI" evidence="1">
    <location>
        <begin position="2"/>
        <end position="36"/>
    </location>
</feature>
<dbReference type="GO" id="GO:0003723">
    <property type="term" value="F:RNA binding"/>
    <property type="evidence" value="ECO:0007669"/>
    <property type="project" value="InterPro"/>
</dbReference>
<protein>
    <recommendedName>
        <fullName evidence="1">PCI domain-containing protein</fullName>
    </recommendedName>
</protein>
<dbReference type="PANTHER" id="PTHR13937">
    <property type="entry name" value="EUKARYOTIC TRANSLATION INITATION FACTOR 3, SUBUNIT 8 EIF3S8 -RELATED"/>
    <property type="match status" value="1"/>
</dbReference>
<dbReference type="PANTHER" id="PTHR13937:SF0">
    <property type="entry name" value="EUKARYOTIC TRANSLATION INITIATION FACTOR 3 SUBUNIT C-RELATED"/>
    <property type="match status" value="1"/>
</dbReference>
<dbReference type="SUPFAM" id="SSF46785">
    <property type="entry name" value="Winged helix' DNA-binding domain"/>
    <property type="match status" value="1"/>
</dbReference>
<dbReference type="InterPro" id="IPR027516">
    <property type="entry name" value="EIF3C"/>
</dbReference>
<proteinExistence type="predicted"/>